<keyword evidence="8" id="KW-1185">Reference proteome</keyword>
<sequence length="273" mass="31822">MSSRGAWLGALECMPRLEQSYVSESAYSPSTLEPDGAEKNEQRALIGGNVHIKAHCSHFLCDPSCHVSFHSAPYIRDAWSRCLSWAARFVAPSYRNRAEMRIIFYEDRDFQGHSYECSSDCSDLNYHFSRCNSIQVLSGCWMLYELPAFMGRQYLLQRGDYPDFHYWMGYNSSIMSCLMIPQHRGSYRIRLYERNNFGGKMMESAYDCPCVSDIFHHMDIQSCNVFDGYWIFYDQPNYGGRQYYLRPGEYRRFSDWGAINARVGSFRRVADVS</sequence>
<comment type="caution">
    <text evidence="7">The sequence shown here is derived from an EMBL/GenBank/DDBJ whole genome shotgun (WGS) entry which is preliminary data.</text>
</comment>
<dbReference type="FunFam" id="2.60.20.10:FF:000003">
    <property type="entry name" value="Crystallin gamma S"/>
    <property type="match status" value="1"/>
</dbReference>
<comment type="function">
    <text evidence="1">Crystallins are the dominant structural components of the vertebrate eye lens.</text>
</comment>
<protein>
    <recommendedName>
        <fullName evidence="6">Beta/gamma crystallin 'Greek key' domain-containing protein</fullName>
    </recommendedName>
</protein>
<dbReference type="InterPro" id="IPR001064">
    <property type="entry name" value="Beta/gamma_crystallin"/>
</dbReference>
<evidence type="ECO:0000256" key="4">
    <source>
        <dbReference type="ARBA" id="ARBA00022613"/>
    </source>
</evidence>
<dbReference type="PANTHER" id="PTHR11818">
    <property type="entry name" value="BETA/GAMMA CRYSTALLIN"/>
    <property type="match status" value="1"/>
</dbReference>
<evidence type="ECO:0000313" key="8">
    <source>
        <dbReference type="Proteomes" id="UP001066276"/>
    </source>
</evidence>
<dbReference type="GO" id="GO:0007601">
    <property type="term" value="P:visual perception"/>
    <property type="evidence" value="ECO:0007669"/>
    <property type="project" value="TreeGrafter"/>
</dbReference>
<feature type="domain" description="Beta/gamma crystallin 'Greek key'" evidence="6">
    <location>
        <begin position="139"/>
        <end position="181"/>
    </location>
</feature>
<dbReference type="Proteomes" id="UP001066276">
    <property type="component" value="Chromosome 3_1"/>
</dbReference>
<dbReference type="InterPro" id="IPR011024">
    <property type="entry name" value="G_crystallin-like"/>
</dbReference>
<dbReference type="Gene3D" id="2.60.20.10">
    <property type="entry name" value="Crystallins"/>
    <property type="match status" value="2"/>
</dbReference>
<feature type="domain" description="Beta/gamma crystallin 'Greek key'" evidence="6">
    <location>
        <begin position="100"/>
        <end position="138"/>
    </location>
</feature>
<name>A0AAV7UD39_PLEWA</name>
<dbReference type="AlphaFoldDB" id="A0AAV7UD39"/>
<dbReference type="FunFam" id="2.60.20.10:FF:000001">
    <property type="entry name" value="Crystallin gamma S"/>
    <property type="match status" value="1"/>
</dbReference>
<dbReference type="GO" id="GO:0002088">
    <property type="term" value="P:lens development in camera-type eye"/>
    <property type="evidence" value="ECO:0007669"/>
    <property type="project" value="TreeGrafter"/>
</dbReference>
<organism evidence="7 8">
    <name type="scientific">Pleurodeles waltl</name>
    <name type="common">Iberian ribbed newt</name>
    <dbReference type="NCBI Taxonomy" id="8319"/>
    <lineage>
        <taxon>Eukaryota</taxon>
        <taxon>Metazoa</taxon>
        <taxon>Chordata</taxon>
        <taxon>Craniata</taxon>
        <taxon>Vertebrata</taxon>
        <taxon>Euteleostomi</taxon>
        <taxon>Amphibia</taxon>
        <taxon>Batrachia</taxon>
        <taxon>Caudata</taxon>
        <taxon>Salamandroidea</taxon>
        <taxon>Salamandridae</taxon>
        <taxon>Pleurodelinae</taxon>
        <taxon>Pleurodeles</taxon>
    </lineage>
</organism>
<dbReference type="InterPro" id="IPR050252">
    <property type="entry name" value="Beta/Gamma-Crystallin"/>
</dbReference>
<dbReference type="PROSITE" id="PS50915">
    <property type="entry name" value="CRYSTALLIN_BETA_GAMMA"/>
    <property type="match status" value="3"/>
</dbReference>
<dbReference type="GO" id="GO:0005212">
    <property type="term" value="F:structural constituent of eye lens"/>
    <property type="evidence" value="ECO:0007669"/>
    <property type="project" value="UniProtKB-KW"/>
</dbReference>
<keyword evidence="4" id="KW-0273">Eye lens protein</keyword>
<evidence type="ECO:0000256" key="1">
    <source>
        <dbReference type="ARBA" id="ARBA00003689"/>
    </source>
</evidence>
<evidence type="ECO:0000256" key="3">
    <source>
        <dbReference type="ARBA" id="ARBA00011245"/>
    </source>
</evidence>
<dbReference type="PRINTS" id="PR01367">
    <property type="entry name" value="BGCRYSTALLIN"/>
</dbReference>
<dbReference type="PANTHER" id="PTHR11818:SF129">
    <property type="entry name" value="CRYSTALLIN, GAMMA M6-RELATED"/>
    <property type="match status" value="1"/>
</dbReference>
<feature type="domain" description="Beta/gamma crystallin 'Greek key'" evidence="6">
    <location>
        <begin position="228"/>
        <end position="270"/>
    </location>
</feature>
<comment type="subunit">
    <text evidence="3">Monomer.</text>
</comment>
<accession>A0AAV7UD39</accession>
<reference evidence="7" key="1">
    <citation type="journal article" date="2022" name="bioRxiv">
        <title>Sequencing and chromosome-scale assembly of the giantPleurodeles waltlgenome.</title>
        <authorList>
            <person name="Brown T."/>
            <person name="Elewa A."/>
            <person name="Iarovenko S."/>
            <person name="Subramanian E."/>
            <person name="Araus A.J."/>
            <person name="Petzold A."/>
            <person name="Susuki M."/>
            <person name="Suzuki K.-i.T."/>
            <person name="Hayashi T."/>
            <person name="Toyoda A."/>
            <person name="Oliveira C."/>
            <person name="Osipova E."/>
            <person name="Leigh N.D."/>
            <person name="Simon A."/>
            <person name="Yun M.H."/>
        </authorList>
    </citation>
    <scope>NUCLEOTIDE SEQUENCE</scope>
    <source>
        <strain evidence="7">20211129_DDA</strain>
        <tissue evidence="7">Liver</tissue>
    </source>
</reference>
<dbReference type="SMART" id="SM00247">
    <property type="entry name" value="XTALbg"/>
    <property type="match status" value="2"/>
</dbReference>
<dbReference type="Pfam" id="PF00030">
    <property type="entry name" value="Crystall"/>
    <property type="match status" value="2"/>
</dbReference>
<dbReference type="SUPFAM" id="SSF49695">
    <property type="entry name" value="gamma-Crystallin-like"/>
    <property type="match status" value="1"/>
</dbReference>
<evidence type="ECO:0000313" key="7">
    <source>
        <dbReference type="EMBL" id="KAJ1186822.1"/>
    </source>
</evidence>
<evidence type="ECO:0000259" key="6">
    <source>
        <dbReference type="PROSITE" id="PS50915"/>
    </source>
</evidence>
<gene>
    <name evidence="7" type="ORF">NDU88_003602</name>
</gene>
<comment type="similarity">
    <text evidence="2">Belongs to the beta/gamma-crystallin family.</text>
</comment>
<keyword evidence="5" id="KW-0677">Repeat</keyword>
<evidence type="ECO:0000256" key="2">
    <source>
        <dbReference type="ARBA" id="ARBA00009646"/>
    </source>
</evidence>
<dbReference type="EMBL" id="JANPWB010000005">
    <property type="protein sequence ID" value="KAJ1186822.1"/>
    <property type="molecule type" value="Genomic_DNA"/>
</dbReference>
<proteinExistence type="inferred from homology"/>
<evidence type="ECO:0000256" key="5">
    <source>
        <dbReference type="ARBA" id="ARBA00022737"/>
    </source>
</evidence>